<dbReference type="AlphaFoldDB" id="A0A450SKT3"/>
<sequence>MTARQIVVDVPQKVLLAEKTDAEGFAREMRMLTAIKLYELGRLSSGTAADLAGISRVEFLMALGQYKVFPFESELNDLEGGNA</sequence>
<evidence type="ECO:0000313" key="2">
    <source>
        <dbReference type="EMBL" id="VFJ54165.1"/>
    </source>
</evidence>
<dbReference type="InterPro" id="IPR005368">
    <property type="entry name" value="UPF0175"/>
</dbReference>
<protein>
    <submittedName>
        <fullName evidence="2">Uncharacterized protein</fullName>
    </submittedName>
</protein>
<organism evidence="2">
    <name type="scientific">Candidatus Kentrum sp. DK</name>
    <dbReference type="NCBI Taxonomy" id="2126562"/>
    <lineage>
        <taxon>Bacteria</taxon>
        <taxon>Pseudomonadati</taxon>
        <taxon>Pseudomonadota</taxon>
        <taxon>Gammaproteobacteria</taxon>
        <taxon>Candidatus Kentrum</taxon>
    </lineage>
</organism>
<evidence type="ECO:0000256" key="1">
    <source>
        <dbReference type="ARBA" id="ARBA00005651"/>
    </source>
</evidence>
<dbReference type="Pfam" id="PF03683">
    <property type="entry name" value="UPF0175"/>
    <property type="match status" value="1"/>
</dbReference>
<comment type="similarity">
    <text evidence="1">Belongs to the UPF0175 family.</text>
</comment>
<dbReference type="InterPro" id="IPR052264">
    <property type="entry name" value="UPF0175_domain"/>
</dbReference>
<dbReference type="PANTHER" id="PTHR37525">
    <property type="entry name" value="UPF0175 PROTEIN SSL1255"/>
    <property type="match status" value="1"/>
</dbReference>
<name>A0A450SKT3_9GAMM</name>
<gene>
    <name evidence="2" type="ORF">BECKDK2373C_GA0170839_104215</name>
</gene>
<dbReference type="PANTHER" id="PTHR37525:SF1">
    <property type="entry name" value="UPF0175 PROTEIN SSL1255"/>
    <property type="match status" value="1"/>
</dbReference>
<proteinExistence type="inferred from homology"/>
<accession>A0A450SKT3</accession>
<dbReference type="EMBL" id="CAADEY010000042">
    <property type="protein sequence ID" value="VFJ54165.1"/>
    <property type="molecule type" value="Genomic_DNA"/>
</dbReference>
<reference evidence="2" key="1">
    <citation type="submission" date="2019-02" db="EMBL/GenBank/DDBJ databases">
        <authorList>
            <person name="Gruber-Vodicka R. H."/>
            <person name="Seah K. B. B."/>
        </authorList>
    </citation>
    <scope>NUCLEOTIDE SEQUENCE</scope>
    <source>
        <strain evidence="2">BECK_DK161</strain>
    </source>
</reference>